<dbReference type="PANTHER" id="PTHR33110:SF108">
    <property type="entry name" value="OS11G0154200 PROTEIN"/>
    <property type="match status" value="1"/>
</dbReference>
<accession>A0A368S3V2</accession>
<reference evidence="3" key="2">
    <citation type="submission" date="2015-07" db="EMBL/GenBank/DDBJ databases">
        <authorList>
            <person name="Noorani M."/>
        </authorList>
    </citation>
    <scope>NUCLEOTIDE SEQUENCE</scope>
    <source>
        <strain evidence="3">Yugu1</strain>
    </source>
</reference>
<dbReference type="Pfam" id="PF03478">
    <property type="entry name" value="Beta-prop_KIB1-4"/>
    <property type="match status" value="1"/>
</dbReference>
<dbReference type="EMBL" id="CM003535">
    <property type="protein sequence ID" value="RCV37099.1"/>
    <property type="molecule type" value="Genomic_DNA"/>
</dbReference>
<dbReference type="AlphaFoldDB" id="A0A368S3V2"/>
<organism evidence="3">
    <name type="scientific">Setaria italica</name>
    <name type="common">Foxtail millet</name>
    <name type="synonym">Panicum italicum</name>
    <dbReference type="NCBI Taxonomy" id="4555"/>
    <lineage>
        <taxon>Eukaryota</taxon>
        <taxon>Viridiplantae</taxon>
        <taxon>Streptophyta</taxon>
        <taxon>Embryophyta</taxon>
        <taxon>Tracheophyta</taxon>
        <taxon>Spermatophyta</taxon>
        <taxon>Magnoliopsida</taxon>
        <taxon>Liliopsida</taxon>
        <taxon>Poales</taxon>
        <taxon>Poaceae</taxon>
        <taxon>PACMAD clade</taxon>
        <taxon>Panicoideae</taxon>
        <taxon>Panicodae</taxon>
        <taxon>Paniceae</taxon>
        <taxon>Cenchrinae</taxon>
        <taxon>Setaria</taxon>
    </lineage>
</organism>
<proteinExistence type="predicted"/>
<dbReference type="OrthoDB" id="688525at2759"/>
<feature type="region of interest" description="Disordered" evidence="1">
    <location>
        <begin position="235"/>
        <end position="256"/>
    </location>
</feature>
<sequence>MGTCLSKGQPRPSSPQDHVPLWSDLPPEVGGLILCRLPSHVVDRLSFGPVCRQWWRLGLAEQQHLPPALPWICLNVSPSTADCPDRGRLLPRAFTGAGEVGPPTDMKDCFCSLDGCWVLYEFYGASTARVLVNASSAGAAATKVPPRRRLHDGGGTAPAVISTASLKRKMMAPQPDGYRLGPPMWLSSLPPYTRGHGSWYQDVAFHRGKLYALTAMDDLFALEVIDGEIAGESQDEHVIKASESSSPPTTDLQEERPSKMRYLVVSSCGGKLLMVKWSVPRRLNEGTAAKVLEGIKMKVFEADLGMGRWLEVDSLGDDQALFVSRGCSRSLRLTTGDVDDERFQGNRVYFLGIDLPTCCKEALCPDYGCEACDDYSPLPSYGFYDLRSRTSSPVFLDGKTKDIIPSSAVFSAEWSFPWQ</sequence>
<dbReference type="SUPFAM" id="SSF81383">
    <property type="entry name" value="F-box domain"/>
    <property type="match status" value="1"/>
</dbReference>
<name>A0A368S3V2_SETIT</name>
<dbReference type="InterPro" id="IPR005174">
    <property type="entry name" value="KIB1-4_b-propeller"/>
</dbReference>
<dbReference type="PANTHER" id="PTHR33110">
    <property type="entry name" value="F-BOX/KELCH-REPEAT PROTEIN-RELATED"/>
    <property type="match status" value="1"/>
</dbReference>
<evidence type="ECO:0000313" key="3">
    <source>
        <dbReference type="EMBL" id="RCV37099.1"/>
    </source>
</evidence>
<evidence type="ECO:0000259" key="2">
    <source>
        <dbReference type="Pfam" id="PF03478"/>
    </source>
</evidence>
<protein>
    <recommendedName>
        <fullName evidence="2">KIB1-4 beta-propeller domain-containing protein</fullName>
    </recommendedName>
</protein>
<gene>
    <name evidence="3" type="ORF">SETIT_8G035900v2</name>
</gene>
<evidence type="ECO:0000256" key="1">
    <source>
        <dbReference type="SAM" id="MobiDB-lite"/>
    </source>
</evidence>
<dbReference type="InterPro" id="IPR036047">
    <property type="entry name" value="F-box-like_dom_sf"/>
</dbReference>
<feature type="compositionally biased region" description="Polar residues" evidence="1">
    <location>
        <begin position="242"/>
        <end position="251"/>
    </location>
</feature>
<feature type="domain" description="KIB1-4 beta-propeller" evidence="2">
    <location>
        <begin position="185"/>
        <end position="360"/>
    </location>
</feature>
<reference evidence="3" key="1">
    <citation type="journal article" date="2012" name="Nat. Biotechnol.">
        <title>Reference genome sequence of the model plant Setaria.</title>
        <authorList>
            <person name="Bennetzen J.L."/>
            <person name="Schmutz J."/>
            <person name="Wang H."/>
            <person name="Percifield R."/>
            <person name="Hawkins J."/>
            <person name="Pontaroli A.C."/>
            <person name="Estep M."/>
            <person name="Feng L."/>
            <person name="Vaughn J.N."/>
            <person name="Grimwood J."/>
            <person name="Jenkins J."/>
            <person name="Barry K."/>
            <person name="Lindquist E."/>
            <person name="Hellsten U."/>
            <person name="Deshpande S."/>
            <person name="Wang X."/>
            <person name="Wu X."/>
            <person name="Mitros T."/>
            <person name="Triplett J."/>
            <person name="Yang X."/>
            <person name="Ye C.Y."/>
            <person name="Mauro-Herrera M."/>
            <person name="Wang L."/>
            <person name="Li P."/>
            <person name="Sharma M."/>
            <person name="Sharma R."/>
            <person name="Ronald P.C."/>
            <person name="Panaud O."/>
            <person name="Kellogg E.A."/>
            <person name="Brutnell T.P."/>
            <person name="Doust A.N."/>
            <person name="Tuskan G.A."/>
            <person name="Rokhsar D."/>
            <person name="Devos K.M."/>
        </authorList>
    </citation>
    <scope>NUCLEOTIDE SEQUENCE [LARGE SCALE GENOMIC DNA]</scope>
    <source>
        <strain evidence="3">Yugu1</strain>
    </source>
</reference>